<evidence type="ECO:0000313" key="2">
    <source>
        <dbReference type="EMBL" id="KAK9194669.1"/>
    </source>
</evidence>
<dbReference type="AlphaFoldDB" id="A0AAP0QJU4"/>
<comment type="caution">
    <text evidence="2">The sequence shown here is derived from an EMBL/GenBank/DDBJ whole genome shotgun (WGS) entry which is preliminary data.</text>
</comment>
<protein>
    <submittedName>
        <fullName evidence="2">Uncharacterized protein</fullName>
    </submittedName>
</protein>
<evidence type="ECO:0000256" key="1">
    <source>
        <dbReference type="SAM" id="MobiDB-lite"/>
    </source>
</evidence>
<feature type="compositionally biased region" description="Basic and acidic residues" evidence="1">
    <location>
        <begin position="1"/>
        <end position="27"/>
    </location>
</feature>
<dbReference type="InterPro" id="IPR042185">
    <property type="entry name" value="Serpin_sf_2"/>
</dbReference>
<dbReference type="Gene3D" id="2.30.39.10">
    <property type="entry name" value="Alpha-1-antitrypsin, domain 1"/>
    <property type="match status" value="1"/>
</dbReference>
<keyword evidence="3" id="KW-1185">Reference proteome</keyword>
<feature type="region of interest" description="Disordered" evidence="1">
    <location>
        <begin position="1"/>
        <end position="28"/>
    </location>
</feature>
<gene>
    <name evidence="2" type="ORF">WN944_005376</name>
</gene>
<evidence type="ECO:0000313" key="3">
    <source>
        <dbReference type="Proteomes" id="UP001428341"/>
    </source>
</evidence>
<name>A0AAP0QJU4_9ROSI</name>
<accession>A0AAP0QJU4</accession>
<dbReference type="InterPro" id="IPR036186">
    <property type="entry name" value="Serpin_sf"/>
</dbReference>
<dbReference type="SUPFAM" id="SSF56574">
    <property type="entry name" value="Serpins"/>
    <property type="match status" value="1"/>
</dbReference>
<proteinExistence type="predicted"/>
<dbReference type="Proteomes" id="UP001428341">
    <property type="component" value="Unassembled WGS sequence"/>
</dbReference>
<reference evidence="2 3" key="1">
    <citation type="submission" date="2024-05" db="EMBL/GenBank/DDBJ databases">
        <title>Haplotype-resolved chromosome-level genome assembly of Huyou (Citrus changshanensis).</title>
        <authorList>
            <person name="Miao C."/>
            <person name="Chen W."/>
            <person name="Wu Y."/>
            <person name="Wang L."/>
            <person name="Zhao S."/>
            <person name="Grierson D."/>
            <person name="Xu C."/>
            <person name="Chen K."/>
        </authorList>
    </citation>
    <scope>NUCLEOTIDE SEQUENCE [LARGE SCALE GENOMIC DNA]</scope>
    <source>
        <strain evidence="2">01-14</strain>
        <tissue evidence="2">Leaf</tissue>
    </source>
</reference>
<sequence>MGREVNQRADKNLLPRDCLKGREEKNPSHSCKCTVLQRSMAKKFDASRTEHKHFHLLNGQTIQVPFMTSQEPVPHLYVAFDGTKS</sequence>
<organism evidence="2 3">
    <name type="scientific">Citrus x changshan-huyou</name>
    <dbReference type="NCBI Taxonomy" id="2935761"/>
    <lineage>
        <taxon>Eukaryota</taxon>
        <taxon>Viridiplantae</taxon>
        <taxon>Streptophyta</taxon>
        <taxon>Embryophyta</taxon>
        <taxon>Tracheophyta</taxon>
        <taxon>Spermatophyta</taxon>
        <taxon>Magnoliopsida</taxon>
        <taxon>eudicotyledons</taxon>
        <taxon>Gunneridae</taxon>
        <taxon>Pentapetalae</taxon>
        <taxon>rosids</taxon>
        <taxon>malvids</taxon>
        <taxon>Sapindales</taxon>
        <taxon>Rutaceae</taxon>
        <taxon>Aurantioideae</taxon>
        <taxon>Citrus</taxon>
    </lineage>
</organism>
<dbReference type="EMBL" id="JBCGBO010000006">
    <property type="protein sequence ID" value="KAK9194669.1"/>
    <property type="molecule type" value="Genomic_DNA"/>
</dbReference>